<comment type="caution">
    <text evidence="1">The sequence shown here is derived from an EMBL/GenBank/DDBJ whole genome shotgun (WGS) entry which is preliminary data.</text>
</comment>
<organism evidence="1 2">
    <name type="scientific">Dyadobacter fermentans</name>
    <dbReference type="NCBI Taxonomy" id="94254"/>
    <lineage>
        <taxon>Bacteria</taxon>
        <taxon>Pseudomonadati</taxon>
        <taxon>Bacteroidota</taxon>
        <taxon>Cytophagia</taxon>
        <taxon>Cytophagales</taxon>
        <taxon>Spirosomataceae</taxon>
        <taxon>Dyadobacter</taxon>
    </lineage>
</organism>
<dbReference type="Proteomes" id="UP001264980">
    <property type="component" value="Unassembled WGS sequence"/>
</dbReference>
<gene>
    <name evidence="1" type="ORF">J2W84_003879</name>
</gene>
<evidence type="ECO:0000313" key="2">
    <source>
        <dbReference type="Proteomes" id="UP001264980"/>
    </source>
</evidence>
<keyword evidence="2" id="KW-1185">Reference proteome</keyword>
<protein>
    <submittedName>
        <fullName evidence="1">Uncharacterized protein</fullName>
    </submittedName>
</protein>
<evidence type="ECO:0000313" key="1">
    <source>
        <dbReference type="EMBL" id="MDR6806831.1"/>
    </source>
</evidence>
<dbReference type="EMBL" id="JAVDTI010000003">
    <property type="protein sequence ID" value="MDR6806831.1"/>
    <property type="molecule type" value="Genomic_DNA"/>
</dbReference>
<reference evidence="1 2" key="1">
    <citation type="submission" date="2023-07" db="EMBL/GenBank/DDBJ databases">
        <title>Sorghum-associated microbial communities from plants grown in Nebraska, USA.</title>
        <authorList>
            <person name="Schachtman D."/>
        </authorList>
    </citation>
    <scope>NUCLEOTIDE SEQUENCE [LARGE SCALE GENOMIC DNA]</scope>
    <source>
        <strain evidence="1 2">BE57</strain>
    </source>
</reference>
<proteinExistence type="predicted"/>
<dbReference type="RefSeq" id="WP_309986236.1">
    <property type="nucleotide sequence ID" value="NZ_JAVDTI010000003.1"/>
</dbReference>
<accession>A0ABU1R092</accession>
<name>A0ABU1R092_9BACT</name>
<sequence>MISVKGTILLLFLLVVPLCLTILGTEPYPAIILPYGGGSYRQQDQKISVSYKVVYAANRQGQWQEIDPVSFMKPIPVQYFPFLAATNFGFDSLAQSHRAKRVYKFLGLKKKDRPKDKQELTDWLRKRLASHQMQDSTIRIVTYTETIATDTRELLSKDVTDERRIQLH</sequence>